<gene>
    <name evidence="2" type="ORF">RRF57_010264</name>
</gene>
<evidence type="ECO:0000313" key="3">
    <source>
        <dbReference type="Proteomes" id="UP001305414"/>
    </source>
</evidence>
<feature type="region of interest" description="Disordered" evidence="1">
    <location>
        <begin position="162"/>
        <end position="351"/>
    </location>
</feature>
<dbReference type="AlphaFoldDB" id="A0AAN7ZCJ6"/>
<feature type="compositionally biased region" description="Basic and acidic residues" evidence="1">
    <location>
        <begin position="211"/>
        <end position="230"/>
    </location>
</feature>
<keyword evidence="3" id="KW-1185">Reference proteome</keyword>
<protein>
    <submittedName>
        <fullName evidence="2">Uncharacterized protein</fullName>
    </submittedName>
</protein>
<sequence length="351" mass="39943">MPLYFLLGMHSHSVAYHAAPEAHIPIIMPSYISLPNSGARASTPDRGDHVHSVAFSHEPQKSRSKVRSPVHKPRYSEQHQQYLDDSWEEFVESTPREDASVDEGVLKEFHWKGRDLHSQRRYIALRLRFRGEPYGYMIAHDIHDAVKVSSLSHSTTVPGLHLLSRIQTRKRSKTAKKQVKKDKKSEKRVTSGSASRSAPQKSSMPSHATHPKGEDKSKEIEDSTAKAEKKLAKRFATRSSRTSSEPLLPAAVPSRSSENRFGDPTADLKRPKSKIHLRKKKGKTTQSLESLVDNEDPFRDPEPMQLVDADDFRLEDTDQSGTSSNDDRGAHKSRHKPRTHERKHRIKRREK</sequence>
<name>A0AAN7ZCJ6_9PEZI</name>
<feature type="region of interest" description="Disordered" evidence="1">
    <location>
        <begin position="37"/>
        <end position="78"/>
    </location>
</feature>
<feature type="compositionally biased region" description="Basic residues" evidence="1">
    <location>
        <begin position="62"/>
        <end position="73"/>
    </location>
</feature>
<feature type="compositionally biased region" description="Basic residues" evidence="1">
    <location>
        <begin position="331"/>
        <end position="351"/>
    </location>
</feature>
<dbReference type="EMBL" id="JAWHQM010000042">
    <property type="protein sequence ID" value="KAK5634551.1"/>
    <property type="molecule type" value="Genomic_DNA"/>
</dbReference>
<evidence type="ECO:0000256" key="1">
    <source>
        <dbReference type="SAM" id="MobiDB-lite"/>
    </source>
</evidence>
<organism evidence="2 3">
    <name type="scientific">Xylaria bambusicola</name>
    <dbReference type="NCBI Taxonomy" id="326684"/>
    <lineage>
        <taxon>Eukaryota</taxon>
        <taxon>Fungi</taxon>
        <taxon>Dikarya</taxon>
        <taxon>Ascomycota</taxon>
        <taxon>Pezizomycotina</taxon>
        <taxon>Sordariomycetes</taxon>
        <taxon>Xylariomycetidae</taxon>
        <taxon>Xylariales</taxon>
        <taxon>Xylariaceae</taxon>
        <taxon>Xylaria</taxon>
    </lineage>
</organism>
<feature type="compositionally biased region" description="Basic and acidic residues" evidence="1">
    <location>
        <begin position="257"/>
        <end position="270"/>
    </location>
</feature>
<dbReference type="Proteomes" id="UP001305414">
    <property type="component" value="Unassembled WGS sequence"/>
</dbReference>
<feature type="compositionally biased region" description="Basic residues" evidence="1">
    <location>
        <begin position="167"/>
        <end position="182"/>
    </location>
</feature>
<comment type="caution">
    <text evidence="2">The sequence shown here is derived from an EMBL/GenBank/DDBJ whole genome shotgun (WGS) entry which is preliminary data.</text>
</comment>
<accession>A0AAN7ZCJ6</accession>
<feature type="compositionally biased region" description="Basic residues" evidence="1">
    <location>
        <begin position="271"/>
        <end position="283"/>
    </location>
</feature>
<evidence type="ECO:0000313" key="2">
    <source>
        <dbReference type="EMBL" id="KAK5634551.1"/>
    </source>
</evidence>
<proteinExistence type="predicted"/>
<feature type="compositionally biased region" description="Polar residues" evidence="1">
    <location>
        <begin position="190"/>
        <end position="206"/>
    </location>
</feature>
<reference evidence="2 3" key="1">
    <citation type="submission" date="2023-10" db="EMBL/GenBank/DDBJ databases">
        <title>Draft genome sequence of Xylaria bambusicola isolate GMP-LS, the root and basal stem rot pathogen of sugarcane in Indonesia.</title>
        <authorList>
            <person name="Selvaraj P."/>
            <person name="Muralishankar V."/>
            <person name="Muruganantham S."/>
            <person name="Sp S."/>
            <person name="Haryani S."/>
            <person name="Lau K.J.X."/>
            <person name="Naqvi N.I."/>
        </authorList>
    </citation>
    <scope>NUCLEOTIDE SEQUENCE [LARGE SCALE GENOMIC DNA]</scope>
    <source>
        <strain evidence="2">GMP-LS</strain>
    </source>
</reference>